<feature type="domain" description="Helicase C-terminal" evidence="2">
    <location>
        <begin position="1"/>
        <end position="74"/>
    </location>
</feature>
<dbReference type="InParanoid" id="A0A4S2MQ68"/>
<name>A0A4S2MQ68_9PEZI</name>
<protein>
    <submittedName>
        <fullName evidence="3">P-loop containing nucleoside triphosphate hydrolase protein</fullName>
    </submittedName>
</protein>
<dbReference type="PANTHER" id="PTHR47958">
    <property type="entry name" value="ATP-DEPENDENT RNA HELICASE DBP3"/>
    <property type="match status" value="1"/>
</dbReference>
<dbReference type="PROSITE" id="PS51194">
    <property type="entry name" value="HELICASE_CTER"/>
    <property type="match status" value="1"/>
</dbReference>
<keyword evidence="3" id="KW-0378">Hydrolase</keyword>
<gene>
    <name evidence="3" type="ORF">EX30DRAFT_200786</name>
</gene>
<proteinExistence type="predicted"/>
<feature type="region of interest" description="Disordered" evidence="1">
    <location>
        <begin position="66"/>
        <end position="109"/>
    </location>
</feature>
<feature type="compositionally biased region" description="Gly residues" evidence="1">
    <location>
        <begin position="77"/>
        <end position="97"/>
    </location>
</feature>
<dbReference type="GO" id="GO:0016787">
    <property type="term" value="F:hydrolase activity"/>
    <property type="evidence" value="ECO:0007669"/>
    <property type="project" value="UniProtKB-KW"/>
</dbReference>
<dbReference type="SUPFAM" id="SSF52540">
    <property type="entry name" value="P-loop containing nucleoside triphosphate hydrolases"/>
    <property type="match status" value="1"/>
</dbReference>
<dbReference type="EMBL" id="ML220153">
    <property type="protein sequence ID" value="TGZ77469.1"/>
    <property type="molecule type" value="Genomic_DNA"/>
</dbReference>
<sequence length="109" mass="12000">MPFQDVRNITHVINFDYPNNSEDYVHRIGRTGRGGAKGTAITFFTTNDNKQARDLLNILREAKQQIPPELADMSRSGGYGGNSRYGRGGRGGRGGGWSSNNAPLGRNRF</sequence>
<keyword evidence="4" id="KW-1185">Reference proteome</keyword>
<dbReference type="Proteomes" id="UP000298138">
    <property type="component" value="Unassembled WGS sequence"/>
</dbReference>
<dbReference type="InterPro" id="IPR001650">
    <property type="entry name" value="Helicase_C-like"/>
</dbReference>
<evidence type="ECO:0000313" key="3">
    <source>
        <dbReference type="EMBL" id="TGZ77469.1"/>
    </source>
</evidence>
<evidence type="ECO:0000313" key="4">
    <source>
        <dbReference type="Proteomes" id="UP000298138"/>
    </source>
</evidence>
<organism evidence="3 4">
    <name type="scientific">Ascodesmis nigricans</name>
    <dbReference type="NCBI Taxonomy" id="341454"/>
    <lineage>
        <taxon>Eukaryota</taxon>
        <taxon>Fungi</taxon>
        <taxon>Dikarya</taxon>
        <taxon>Ascomycota</taxon>
        <taxon>Pezizomycotina</taxon>
        <taxon>Pezizomycetes</taxon>
        <taxon>Pezizales</taxon>
        <taxon>Ascodesmidaceae</taxon>
        <taxon>Ascodesmis</taxon>
    </lineage>
</organism>
<dbReference type="Pfam" id="PF00271">
    <property type="entry name" value="Helicase_C"/>
    <property type="match status" value="1"/>
</dbReference>
<reference evidence="3 4" key="1">
    <citation type="submission" date="2019-04" db="EMBL/GenBank/DDBJ databases">
        <title>Comparative genomics and transcriptomics to analyze fruiting body development in filamentous ascomycetes.</title>
        <authorList>
            <consortium name="DOE Joint Genome Institute"/>
            <person name="Lutkenhaus R."/>
            <person name="Traeger S."/>
            <person name="Breuer J."/>
            <person name="Kuo A."/>
            <person name="Lipzen A."/>
            <person name="Pangilinan J."/>
            <person name="Dilworth D."/>
            <person name="Sandor L."/>
            <person name="Poggeler S."/>
            <person name="Barry K."/>
            <person name="Grigoriev I.V."/>
            <person name="Nowrousian M."/>
        </authorList>
    </citation>
    <scope>NUCLEOTIDE SEQUENCE [LARGE SCALE GENOMIC DNA]</scope>
    <source>
        <strain evidence="3 4">CBS 389.68</strain>
    </source>
</reference>
<dbReference type="OrthoDB" id="196131at2759"/>
<accession>A0A4S2MQ68</accession>
<evidence type="ECO:0000256" key="1">
    <source>
        <dbReference type="SAM" id="MobiDB-lite"/>
    </source>
</evidence>
<dbReference type="InterPro" id="IPR027417">
    <property type="entry name" value="P-loop_NTPase"/>
</dbReference>
<evidence type="ECO:0000259" key="2">
    <source>
        <dbReference type="PROSITE" id="PS51194"/>
    </source>
</evidence>
<dbReference type="Gene3D" id="3.40.50.300">
    <property type="entry name" value="P-loop containing nucleotide triphosphate hydrolases"/>
    <property type="match status" value="1"/>
</dbReference>
<dbReference type="AlphaFoldDB" id="A0A4S2MQ68"/>
<dbReference type="STRING" id="341454.A0A4S2MQ68"/>